<organism evidence="1">
    <name type="scientific">bioreactor metagenome</name>
    <dbReference type="NCBI Taxonomy" id="1076179"/>
    <lineage>
        <taxon>unclassified sequences</taxon>
        <taxon>metagenomes</taxon>
        <taxon>ecological metagenomes</taxon>
    </lineage>
</organism>
<proteinExistence type="predicted"/>
<comment type="caution">
    <text evidence="1">The sequence shown here is derived from an EMBL/GenBank/DDBJ whole genome shotgun (WGS) entry which is preliminary data.</text>
</comment>
<protein>
    <submittedName>
        <fullName evidence="1">Uncharacterized protein</fullName>
    </submittedName>
</protein>
<accession>A0A645JLK1</accession>
<sequence>MLFIVRVPVVLSLVNDAKGTDDKLFCCNSGDKTDTHLPVKTKRGHYRFNTFPEMFKVRYPLRIRVVSVLERKIVKSPNYNDSKKDYRANLL</sequence>
<dbReference type="AlphaFoldDB" id="A0A645JLK1"/>
<evidence type="ECO:0000313" key="1">
    <source>
        <dbReference type="EMBL" id="MPN64286.1"/>
    </source>
</evidence>
<reference evidence="1" key="1">
    <citation type="submission" date="2019-08" db="EMBL/GenBank/DDBJ databases">
        <authorList>
            <person name="Kucharzyk K."/>
            <person name="Murdoch R.W."/>
            <person name="Higgins S."/>
            <person name="Loffler F."/>
        </authorList>
    </citation>
    <scope>NUCLEOTIDE SEQUENCE</scope>
</reference>
<gene>
    <name evidence="1" type="ORF">SDC9_212057</name>
</gene>
<name>A0A645JLK1_9ZZZZ</name>
<dbReference type="EMBL" id="VSSQ01144951">
    <property type="protein sequence ID" value="MPN64286.1"/>
    <property type="molecule type" value="Genomic_DNA"/>
</dbReference>